<sequence>MLVRYPVRALRRVRRVYMCAYSALELRSARCVSLAWSQGMGTDRTWKQERQTVASYYFRANLNLCTSRTESSKPLELPPCRKLATLSSHNTAPTHYSYGSVQIDPQPKVWYSEG</sequence>
<dbReference type="EMBL" id="JACVVK020000025">
    <property type="protein sequence ID" value="KAK7502562.1"/>
    <property type="molecule type" value="Genomic_DNA"/>
</dbReference>
<dbReference type="AlphaFoldDB" id="A0ABD0LSX4"/>
<protein>
    <submittedName>
        <fullName evidence="1">Uncharacterized protein</fullName>
    </submittedName>
</protein>
<proteinExistence type="predicted"/>
<name>A0ABD0LSX4_9CAEN</name>
<organism evidence="1 2">
    <name type="scientific">Batillaria attramentaria</name>
    <dbReference type="NCBI Taxonomy" id="370345"/>
    <lineage>
        <taxon>Eukaryota</taxon>
        <taxon>Metazoa</taxon>
        <taxon>Spiralia</taxon>
        <taxon>Lophotrochozoa</taxon>
        <taxon>Mollusca</taxon>
        <taxon>Gastropoda</taxon>
        <taxon>Caenogastropoda</taxon>
        <taxon>Sorbeoconcha</taxon>
        <taxon>Cerithioidea</taxon>
        <taxon>Batillariidae</taxon>
        <taxon>Batillaria</taxon>
    </lineage>
</organism>
<reference evidence="1 2" key="1">
    <citation type="journal article" date="2023" name="Sci. Data">
        <title>Genome assembly of the Korean intertidal mud-creeper Batillaria attramentaria.</title>
        <authorList>
            <person name="Patra A.K."/>
            <person name="Ho P.T."/>
            <person name="Jun S."/>
            <person name="Lee S.J."/>
            <person name="Kim Y."/>
            <person name="Won Y.J."/>
        </authorList>
    </citation>
    <scope>NUCLEOTIDE SEQUENCE [LARGE SCALE GENOMIC DNA]</scope>
    <source>
        <strain evidence="1">Wonlab-2016</strain>
    </source>
</reference>
<comment type="caution">
    <text evidence="1">The sequence shown here is derived from an EMBL/GenBank/DDBJ whole genome shotgun (WGS) entry which is preliminary data.</text>
</comment>
<evidence type="ECO:0000313" key="2">
    <source>
        <dbReference type="Proteomes" id="UP001519460"/>
    </source>
</evidence>
<keyword evidence="2" id="KW-1185">Reference proteome</keyword>
<accession>A0ABD0LSX4</accession>
<evidence type="ECO:0000313" key="1">
    <source>
        <dbReference type="EMBL" id="KAK7502562.1"/>
    </source>
</evidence>
<dbReference type="Proteomes" id="UP001519460">
    <property type="component" value="Unassembled WGS sequence"/>
</dbReference>
<gene>
    <name evidence="1" type="ORF">BaRGS_00006137</name>
</gene>